<accession>A0A9Q0LVB8</accession>
<dbReference type="AlphaFoldDB" id="A0A9Q0LVB8"/>
<dbReference type="OrthoDB" id="428577at2759"/>
<dbReference type="InterPro" id="IPR019956">
    <property type="entry name" value="Ubiquitin_dom"/>
</dbReference>
<comment type="caution">
    <text evidence="5">The sequence shown here is derived from an EMBL/GenBank/DDBJ whole genome shotgun (WGS) entry which is preliminary data.</text>
</comment>
<dbReference type="SUPFAM" id="SSF54928">
    <property type="entry name" value="RNA-binding domain, RBD"/>
    <property type="match status" value="2"/>
</dbReference>
<dbReference type="InterPro" id="IPR012677">
    <property type="entry name" value="Nucleotide-bd_a/b_plait_sf"/>
</dbReference>
<dbReference type="Gene3D" id="3.30.70.330">
    <property type="match status" value="2"/>
</dbReference>
<feature type="domain" description="RRM" evidence="4">
    <location>
        <begin position="327"/>
        <end position="402"/>
    </location>
</feature>
<gene>
    <name evidence="5" type="ORF">M0811_05371</name>
</gene>
<feature type="domain" description="Ubiquitin-like" evidence="3">
    <location>
        <begin position="6"/>
        <end position="81"/>
    </location>
</feature>
<dbReference type="InterPro" id="IPR035979">
    <property type="entry name" value="RBD_domain_sf"/>
</dbReference>
<organism evidence="5 6">
    <name type="scientific">Anaeramoeba ignava</name>
    <name type="common">Anaerobic marine amoeba</name>
    <dbReference type="NCBI Taxonomy" id="1746090"/>
    <lineage>
        <taxon>Eukaryota</taxon>
        <taxon>Metamonada</taxon>
        <taxon>Anaeramoebidae</taxon>
        <taxon>Anaeramoeba</taxon>
    </lineage>
</organism>
<dbReference type="PROSITE" id="PS50102">
    <property type="entry name" value="RRM"/>
    <property type="match status" value="2"/>
</dbReference>
<dbReference type="Gene3D" id="3.10.20.90">
    <property type="entry name" value="Phosphatidylinositol 3-kinase Catalytic Subunit, Chain A, domain 1"/>
    <property type="match status" value="1"/>
</dbReference>
<evidence type="ECO:0000259" key="4">
    <source>
        <dbReference type="PROSITE" id="PS50102"/>
    </source>
</evidence>
<reference evidence="5" key="1">
    <citation type="submission" date="2022-10" db="EMBL/GenBank/DDBJ databases">
        <title>Novel sulphate-reducing endosymbionts in the free-living metamonad Anaeramoeba.</title>
        <authorList>
            <person name="Jerlstrom-Hultqvist J."/>
            <person name="Cepicka I."/>
            <person name="Gallot-Lavallee L."/>
            <person name="Salas-Leiva D."/>
            <person name="Curtis B.A."/>
            <person name="Zahonova K."/>
            <person name="Pipaliya S."/>
            <person name="Dacks J."/>
            <person name="Roger A.J."/>
        </authorList>
    </citation>
    <scope>NUCLEOTIDE SEQUENCE</scope>
    <source>
        <strain evidence="5">BMAN</strain>
    </source>
</reference>
<protein>
    <submittedName>
        <fullName evidence="5">Nucleic acid binding protein</fullName>
    </submittedName>
</protein>
<evidence type="ECO:0000259" key="3">
    <source>
        <dbReference type="PROSITE" id="PS50053"/>
    </source>
</evidence>
<keyword evidence="6" id="KW-1185">Reference proteome</keyword>
<dbReference type="InterPro" id="IPR029071">
    <property type="entry name" value="Ubiquitin-like_domsf"/>
</dbReference>
<keyword evidence="1 2" id="KW-0694">RNA-binding</keyword>
<dbReference type="SUPFAM" id="SSF54236">
    <property type="entry name" value="Ubiquitin-like"/>
    <property type="match status" value="1"/>
</dbReference>
<evidence type="ECO:0000256" key="1">
    <source>
        <dbReference type="ARBA" id="ARBA00022884"/>
    </source>
</evidence>
<dbReference type="Proteomes" id="UP001149090">
    <property type="component" value="Unassembled WGS sequence"/>
</dbReference>
<name>A0A9Q0LVB8_ANAIG</name>
<dbReference type="Pfam" id="PF00076">
    <property type="entry name" value="RRM_1"/>
    <property type="match status" value="2"/>
</dbReference>
<dbReference type="EMBL" id="JAPDFW010000055">
    <property type="protein sequence ID" value="KAJ5078113.1"/>
    <property type="molecule type" value="Genomic_DNA"/>
</dbReference>
<evidence type="ECO:0000313" key="6">
    <source>
        <dbReference type="Proteomes" id="UP001149090"/>
    </source>
</evidence>
<dbReference type="PRINTS" id="PR00348">
    <property type="entry name" value="UBIQUITIN"/>
</dbReference>
<dbReference type="PANTHER" id="PTHR48025">
    <property type="entry name" value="OS02G0815200 PROTEIN"/>
    <property type="match status" value="1"/>
</dbReference>
<evidence type="ECO:0000313" key="5">
    <source>
        <dbReference type="EMBL" id="KAJ5078113.1"/>
    </source>
</evidence>
<evidence type="ECO:0000256" key="2">
    <source>
        <dbReference type="PROSITE-ProRule" id="PRU00176"/>
    </source>
</evidence>
<sequence length="403" mass="46611">MQKQKMQIFVKNLKGTVIALDVDESETVDSLMEKVHESEGIPVKQIRLIYKRMQLQSEKKIKDYNIQCGTTIHFVLRLRGGGISPDLEFADMTKDAWKTRDFVTDAPDWRYACNGLNLEGKCTNKDCKAHNQWVIIQFGFGTFEISSHDILKKCVCPICKQLVESEKPAFVDCKWKFGGIKKENGKMKEESSDWKTVDNSYHVFDLEKGGTASWKSLILDAKKINEELPEDENDSIKTVYLGNLPFSVTEEEIKKEFSKFVEVEKVSLIKKNGRSAGYGFVDLKSSTDAKKIIENFPNFQLKGRKIKIELKDENKKKNNNQKQNSKTKIHITNLSYYLKDEELKRIFQKFDVKEARIARERNGTSKGFGFVDFKTHEDQQKALQFDGKEIRNRKIRVNVAFEK</sequence>
<feature type="domain" description="RRM" evidence="4">
    <location>
        <begin position="237"/>
        <end position="313"/>
    </location>
</feature>
<dbReference type="SMART" id="SM00213">
    <property type="entry name" value="UBQ"/>
    <property type="match status" value="1"/>
</dbReference>
<dbReference type="GO" id="GO:0003729">
    <property type="term" value="F:mRNA binding"/>
    <property type="evidence" value="ECO:0007669"/>
    <property type="project" value="TreeGrafter"/>
</dbReference>
<dbReference type="PANTHER" id="PTHR48025:SF1">
    <property type="entry name" value="RRM DOMAIN-CONTAINING PROTEIN"/>
    <property type="match status" value="1"/>
</dbReference>
<dbReference type="CDD" id="cd00590">
    <property type="entry name" value="RRM_SF"/>
    <property type="match status" value="2"/>
</dbReference>
<dbReference type="InterPro" id="IPR050502">
    <property type="entry name" value="Euk_RNA-bind_prot"/>
</dbReference>
<dbReference type="PROSITE" id="PS50053">
    <property type="entry name" value="UBIQUITIN_2"/>
    <property type="match status" value="1"/>
</dbReference>
<dbReference type="SMART" id="SM00360">
    <property type="entry name" value="RRM"/>
    <property type="match status" value="2"/>
</dbReference>
<dbReference type="InterPro" id="IPR000626">
    <property type="entry name" value="Ubiquitin-like_dom"/>
</dbReference>
<proteinExistence type="predicted"/>
<dbReference type="Pfam" id="PF00240">
    <property type="entry name" value="ubiquitin"/>
    <property type="match status" value="1"/>
</dbReference>
<dbReference type="InterPro" id="IPR000504">
    <property type="entry name" value="RRM_dom"/>
</dbReference>